<dbReference type="EMBL" id="CP013232">
    <property type="protein sequence ID" value="AMO96385.1"/>
    <property type="molecule type" value="Genomic_DNA"/>
</dbReference>
<protein>
    <recommendedName>
        <fullName evidence="2">Putative auto-transporter adhesin head GIN domain-containing protein</fullName>
    </recommendedName>
</protein>
<feature type="signal peptide" evidence="1">
    <location>
        <begin position="1"/>
        <end position="29"/>
    </location>
</feature>
<dbReference type="PANTHER" id="PTHR39200:SF1">
    <property type="entry name" value="AUTO-TRANSPORTER ADHESIN HEAD GIN DOMAIN-CONTAINING PROTEIN-RELATED"/>
    <property type="match status" value="1"/>
</dbReference>
<dbReference type="Gene3D" id="2.160.20.120">
    <property type="match status" value="1"/>
</dbReference>
<accession>A0A127PF79</accession>
<proteinExistence type="predicted"/>
<feature type="domain" description="Putative auto-transporter adhesin head GIN" evidence="2">
    <location>
        <begin position="42"/>
        <end position="224"/>
    </location>
</feature>
<evidence type="ECO:0000259" key="2">
    <source>
        <dbReference type="Pfam" id="PF10988"/>
    </source>
</evidence>
<dbReference type="Proteomes" id="UP000072421">
    <property type="component" value="Chromosome"/>
</dbReference>
<evidence type="ECO:0000313" key="3">
    <source>
        <dbReference type="EMBL" id="AMO96385.1"/>
    </source>
</evidence>
<dbReference type="AlphaFoldDB" id="A0A127PF79"/>
<dbReference type="RefSeq" id="WP_061540975.1">
    <property type="nucleotide sequence ID" value="NZ_CP013232.1"/>
</dbReference>
<organism evidence="3">
    <name type="scientific">Collimonas fungivorans</name>
    <dbReference type="NCBI Taxonomy" id="158899"/>
    <lineage>
        <taxon>Bacteria</taxon>
        <taxon>Pseudomonadati</taxon>
        <taxon>Pseudomonadota</taxon>
        <taxon>Betaproteobacteria</taxon>
        <taxon>Burkholderiales</taxon>
        <taxon>Oxalobacteraceae</taxon>
        <taxon>Collimonas</taxon>
    </lineage>
</organism>
<sequence>MKSIPRFAFVLALAAAAMVPLLSSSDSMAADMIKTERQVNSFQQLEVMDAVNVYLTQGPAKPVVIEAESGVASKVELENNGSTLKIYFGGHSFFSSRHNVNVYITAPDVSSLGIFGSGDLKIIGKLSSKDSIRISISGSGNVSGELNSPTVTASIAGAGDIKVRGKTRDLKVSIAGSGDYDGFDLMAENTSVSIVGSGDAHVYASKNLRVSTAGSGDVTYSGDPEVHTSIMGSGAVKKKR</sequence>
<dbReference type="Pfam" id="PF10988">
    <property type="entry name" value="DUF2807"/>
    <property type="match status" value="1"/>
</dbReference>
<dbReference type="PATRIC" id="fig|158899.10.peg.3736"/>
<evidence type="ECO:0000256" key="1">
    <source>
        <dbReference type="SAM" id="SignalP"/>
    </source>
</evidence>
<reference evidence="3 4" key="1">
    <citation type="submission" date="2015-11" db="EMBL/GenBank/DDBJ databases">
        <title>Exploring the genomic traits of fungus-feeding bacterial genus Collimonas.</title>
        <authorList>
            <person name="Song C."/>
            <person name="Schmidt R."/>
            <person name="de Jager V."/>
            <person name="Krzyzanowska D."/>
            <person name="Jongedijk E."/>
            <person name="Cankar K."/>
            <person name="Beekwilder J."/>
            <person name="van Veen A."/>
            <person name="de Boer W."/>
            <person name="van Veen J.A."/>
            <person name="Garbeva P."/>
        </authorList>
    </citation>
    <scope>NUCLEOTIDE SEQUENCE [LARGE SCALE GENOMIC DNA]</scope>
    <source>
        <strain evidence="3 4">Ter6</strain>
    </source>
</reference>
<gene>
    <name evidence="3" type="ORF">CFter6_3763</name>
</gene>
<keyword evidence="1" id="KW-0732">Signal</keyword>
<feature type="chain" id="PRO_5007276931" description="Putative auto-transporter adhesin head GIN domain-containing protein" evidence="1">
    <location>
        <begin position="30"/>
        <end position="240"/>
    </location>
</feature>
<evidence type="ECO:0000313" key="4">
    <source>
        <dbReference type="Proteomes" id="UP000072421"/>
    </source>
</evidence>
<name>A0A127PF79_9BURK</name>
<dbReference type="PANTHER" id="PTHR39200">
    <property type="entry name" value="HYPOTHETICAL EXPORTED PROTEIN"/>
    <property type="match status" value="1"/>
</dbReference>
<dbReference type="InterPro" id="IPR021255">
    <property type="entry name" value="DUF2807"/>
</dbReference>